<sequence>MEINQYCDDFNIFCLPPAGSSSSIYFRWKEYSHQKINIIPLDYLGHGKNIKFPLSYDPSVIATHLISEIEKYTNKPYAIFGHSVGGSVLWRIEEQLRKNTALYQKLTMLIVSGRPAPSHLKNMHKKSNLTDHQLLEEVKSYNNFPSEILNNKDALNFFINILKNDFKLSDAMLNDQPLLTNKSVMCIYGKEDPFISQHHMMTDWKNYTSHWLDAYAVQGDHFYFLDEDILKESLSIISTQIFKLIKNDHR</sequence>
<accession>A0ABU6DUI0</accession>
<comment type="caution">
    <text evidence="3">The sequence shown here is derived from an EMBL/GenBank/DDBJ whole genome shotgun (WGS) entry which is preliminary data.</text>
</comment>
<dbReference type="Gene3D" id="3.40.50.1820">
    <property type="entry name" value="alpha/beta hydrolase"/>
    <property type="match status" value="1"/>
</dbReference>
<evidence type="ECO:0000259" key="2">
    <source>
        <dbReference type="Pfam" id="PF00975"/>
    </source>
</evidence>
<dbReference type="Pfam" id="PF00975">
    <property type="entry name" value="Thioesterase"/>
    <property type="match status" value="1"/>
</dbReference>
<dbReference type="EMBL" id="VTDN01000008">
    <property type="protein sequence ID" value="MEB5477511.1"/>
    <property type="molecule type" value="Genomic_DNA"/>
</dbReference>
<comment type="similarity">
    <text evidence="1">Belongs to the thioesterase family.</text>
</comment>
<reference evidence="3 4" key="1">
    <citation type="submission" date="2019-08" db="EMBL/GenBank/DDBJ databases">
        <title>Five species of Acinetobacter isolated from floral nectar and animal pollinators.</title>
        <authorList>
            <person name="Hendry T.A."/>
        </authorList>
    </citation>
    <scope>NUCLEOTIDE SEQUENCE [LARGE SCALE GENOMIC DNA]</scope>
    <source>
        <strain evidence="3 4">MD18.27</strain>
    </source>
</reference>
<gene>
    <name evidence="3" type="ORF">I2F25_10705</name>
</gene>
<organism evidence="3 4">
    <name type="scientific">Acinetobacter pollinis</name>
    <dbReference type="NCBI Taxonomy" id="2605270"/>
    <lineage>
        <taxon>Bacteria</taxon>
        <taxon>Pseudomonadati</taxon>
        <taxon>Pseudomonadota</taxon>
        <taxon>Gammaproteobacteria</taxon>
        <taxon>Moraxellales</taxon>
        <taxon>Moraxellaceae</taxon>
        <taxon>Acinetobacter</taxon>
    </lineage>
</organism>
<evidence type="ECO:0000313" key="4">
    <source>
        <dbReference type="Proteomes" id="UP001339883"/>
    </source>
</evidence>
<dbReference type="InterPro" id="IPR001031">
    <property type="entry name" value="Thioesterase"/>
</dbReference>
<dbReference type="SUPFAM" id="SSF53474">
    <property type="entry name" value="alpha/beta-Hydrolases"/>
    <property type="match status" value="1"/>
</dbReference>
<dbReference type="InterPro" id="IPR012223">
    <property type="entry name" value="TEII"/>
</dbReference>
<dbReference type="InterPro" id="IPR029058">
    <property type="entry name" value="AB_hydrolase_fold"/>
</dbReference>
<name>A0ABU6DUI0_9GAMM</name>
<evidence type="ECO:0000313" key="3">
    <source>
        <dbReference type="EMBL" id="MEB5477511.1"/>
    </source>
</evidence>
<dbReference type="PANTHER" id="PTHR11487:SF0">
    <property type="entry name" value="S-ACYL FATTY ACID SYNTHASE THIOESTERASE, MEDIUM CHAIN"/>
    <property type="match status" value="1"/>
</dbReference>
<proteinExistence type="inferred from homology"/>
<keyword evidence="4" id="KW-1185">Reference proteome</keyword>
<dbReference type="Proteomes" id="UP001339883">
    <property type="component" value="Unassembled WGS sequence"/>
</dbReference>
<dbReference type="RefSeq" id="WP_325775867.1">
    <property type="nucleotide sequence ID" value="NZ_VTDN01000008.1"/>
</dbReference>
<dbReference type="PANTHER" id="PTHR11487">
    <property type="entry name" value="THIOESTERASE"/>
    <property type="match status" value="1"/>
</dbReference>
<protein>
    <submittedName>
        <fullName evidence="3">Thioesterase</fullName>
    </submittedName>
</protein>
<evidence type="ECO:0000256" key="1">
    <source>
        <dbReference type="ARBA" id="ARBA00007169"/>
    </source>
</evidence>
<feature type="domain" description="Thioesterase" evidence="2">
    <location>
        <begin position="11"/>
        <end position="238"/>
    </location>
</feature>